<evidence type="ECO:0000313" key="2">
    <source>
        <dbReference type="Proteomes" id="UP001430172"/>
    </source>
</evidence>
<dbReference type="RefSeq" id="WP_204129887.1">
    <property type="nucleotide sequence ID" value="NZ_JAFDVD010000004.1"/>
</dbReference>
<comment type="caution">
    <text evidence="1">The sequence shown here is derived from an EMBL/GenBank/DDBJ whole genome shotgun (WGS) entry which is preliminary data.</text>
</comment>
<reference evidence="1" key="1">
    <citation type="submission" date="2021-02" db="EMBL/GenBank/DDBJ databases">
        <title>Phycicoccus sp. MQZ13P-5T, whole genome shotgun sequence.</title>
        <authorList>
            <person name="Tuo L."/>
        </authorList>
    </citation>
    <scope>NUCLEOTIDE SEQUENCE</scope>
    <source>
        <strain evidence="1">MQZ13P-5</strain>
    </source>
</reference>
<dbReference type="EMBL" id="JAFDVD010000004">
    <property type="protein sequence ID" value="MBM6399403.1"/>
    <property type="molecule type" value="Genomic_DNA"/>
</dbReference>
<dbReference type="Proteomes" id="UP001430172">
    <property type="component" value="Unassembled WGS sequence"/>
</dbReference>
<gene>
    <name evidence="1" type="ORF">JQN70_03300</name>
</gene>
<proteinExistence type="predicted"/>
<keyword evidence="2" id="KW-1185">Reference proteome</keyword>
<name>A0ABS2CIV4_9MICO</name>
<organism evidence="1 2">
    <name type="scientific">Phycicoccus sonneratiae</name>
    <dbReference type="NCBI Taxonomy" id="2807628"/>
    <lineage>
        <taxon>Bacteria</taxon>
        <taxon>Bacillati</taxon>
        <taxon>Actinomycetota</taxon>
        <taxon>Actinomycetes</taxon>
        <taxon>Micrococcales</taxon>
        <taxon>Intrasporangiaceae</taxon>
        <taxon>Phycicoccus</taxon>
    </lineage>
</organism>
<accession>A0ABS2CIV4</accession>
<protein>
    <submittedName>
        <fullName evidence="1">Uncharacterized protein</fullName>
    </submittedName>
</protein>
<sequence length="316" mass="33661">MADPAPPPVTDLATVFPDLERIRRRALAGDLGGAVDDIALVGDRRSPDQGVAWDVLARSEGLDEVVAARLAEDPHDHAARTLAAHRLLLATEEAVGQPGSELTADRFAEVHERLRRAEQVLLRLCAEDPGDPQPWVLRLWSAALLGLPAGEVRRRHARLAALEPGHTEGRRLLVRALAPPPGGSWDASLAAAREASSAAPAGGVEATVLAAAHLARWRLEGSGRERGYLKDAGVLTELEDVADRFRALPCPSHFAWVRPHTELAVLFGVAGRPDRARAHFRALGDLVDGPTWSAAGHHSDALATLRASALAEGAGR</sequence>
<evidence type="ECO:0000313" key="1">
    <source>
        <dbReference type="EMBL" id="MBM6399403.1"/>
    </source>
</evidence>